<evidence type="ECO:0000313" key="2">
    <source>
        <dbReference type="Proteomes" id="UP000075920"/>
    </source>
</evidence>
<protein>
    <submittedName>
        <fullName evidence="1">Uncharacterized protein</fullName>
    </submittedName>
</protein>
<dbReference type="VEuPathDB" id="VectorBase:AMIN014767"/>
<reference evidence="1" key="2">
    <citation type="submission" date="2020-05" db="UniProtKB">
        <authorList>
            <consortium name="EnsemblMetazoa"/>
        </authorList>
    </citation>
    <scope>IDENTIFICATION</scope>
    <source>
        <strain evidence="1">MINIMUS1</strain>
    </source>
</reference>
<dbReference type="Proteomes" id="UP000075920">
    <property type="component" value="Unassembled WGS sequence"/>
</dbReference>
<sequence length="30" mass="3395">MSDDVIGANCCCLARYRRTTCNILLKAFRS</sequence>
<dbReference type="AlphaFoldDB" id="A0A182WQ35"/>
<keyword evidence="2" id="KW-1185">Reference proteome</keyword>
<organism evidence="1 2">
    <name type="scientific">Anopheles minimus</name>
    <dbReference type="NCBI Taxonomy" id="112268"/>
    <lineage>
        <taxon>Eukaryota</taxon>
        <taxon>Metazoa</taxon>
        <taxon>Ecdysozoa</taxon>
        <taxon>Arthropoda</taxon>
        <taxon>Hexapoda</taxon>
        <taxon>Insecta</taxon>
        <taxon>Pterygota</taxon>
        <taxon>Neoptera</taxon>
        <taxon>Endopterygota</taxon>
        <taxon>Diptera</taxon>
        <taxon>Nematocera</taxon>
        <taxon>Culicoidea</taxon>
        <taxon>Culicidae</taxon>
        <taxon>Anophelinae</taxon>
        <taxon>Anopheles</taxon>
    </lineage>
</organism>
<evidence type="ECO:0000313" key="1">
    <source>
        <dbReference type="EnsemblMetazoa" id="AMIN014767-PC"/>
    </source>
</evidence>
<dbReference type="EnsemblMetazoa" id="AMIN014767-RC">
    <property type="protein sequence ID" value="AMIN014767-PC"/>
    <property type="gene ID" value="AMIN014767"/>
</dbReference>
<accession>A0A182WQ35</accession>
<name>A0A182WQ35_9DIPT</name>
<reference evidence="2" key="1">
    <citation type="submission" date="2013-03" db="EMBL/GenBank/DDBJ databases">
        <title>The Genome Sequence of Anopheles minimus MINIMUS1.</title>
        <authorList>
            <consortium name="The Broad Institute Genomics Platform"/>
            <person name="Neafsey D.E."/>
            <person name="Walton C."/>
            <person name="Walker B."/>
            <person name="Young S.K."/>
            <person name="Zeng Q."/>
            <person name="Gargeya S."/>
            <person name="Fitzgerald M."/>
            <person name="Haas B."/>
            <person name="Abouelleil A."/>
            <person name="Allen A.W."/>
            <person name="Alvarado L."/>
            <person name="Arachchi H.M."/>
            <person name="Berlin A.M."/>
            <person name="Chapman S.B."/>
            <person name="Gainer-Dewar J."/>
            <person name="Goldberg J."/>
            <person name="Griggs A."/>
            <person name="Gujja S."/>
            <person name="Hansen M."/>
            <person name="Howarth C."/>
            <person name="Imamovic A."/>
            <person name="Ireland A."/>
            <person name="Larimer J."/>
            <person name="McCowan C."/>
            <person name="Murphy C."/>
            <person name="Pearson M."/>
            <person name="Poon T.W."/>
            <person name="Priest M."/>
            <person name="Roberts A."/>
            <person name="Saif S."/>
            <person name="Shea T."/>
            <person name="Sisk P."/>
            <person name="Sykes S."/>
            <person name="Wortman J."/>
            <person name="Nusbaum C."/>
            <person name="Birren B."/>
        </authorList>
    </citation>
    <scope>NUCLEOTIDE SEQUENCE [LARGE SCALE GENOMIC DNA]</scope>
    <source>
        <strain evidence="2">MINIMUS1</strain>
    </source>
</reference>
<proteinExistence type="predicted"/>